<feature type="short sequence motif" description="TonB box" evidence="15">
    <location>
        <begin position="42"/>
        <end position="48"/>
    </location>
</feature>
<dbReference type="InterPro" id="IPR036942">
    <property type="entry name" value="Beta-barrel_TonB_sf"/>
</dbReference>
<protein>
    <submittedName>
        <fullName evidence="20">TonB-dependent siderophore receptor</fullName>
    </submittedName>
</protein>
<dbReference type="Pfam" id="PF00593">
    <property type="entry name" value="TonB_dep_Rec_b-barrel"/>
    <property type="match status" value="1"/>
</dbReference>
<evidence type="ECO:0000256" key="5">
    <source>
        <dbReference type="ARBA" id="ARBA00022496"/>
    </source>
</evidence>
<keyword evidence="7 17" id="KW-0732">Signal</keyword>
<evidence type="ECO:0000256" key="15">
    <source>
        <dbReference type="PROSITE-ProRule" id="PRU10143"/>
    </source>
</evidence>
<comment type="subcellular location">
    <subcellularLocation>
        <location evidence="1 14">Cell outer membrane</location>
        <topology evidence="1 14">Multi-pass membrane protein</topology>
    </subcellularLocation>
</comment>
<name>A0ABW0F5H7_9HYPH</name>
<evidence type="ECO:0000256" key="11">
    <source>
        <dbReference type="ARBA" id="ARBA00023136"/>
    </source>
</evidence>
<dbReference type="NCBIfam" id="TIGR01783">
    <property type="entry name" value="TonB-siderophor"/>
    <property type="match status" value="1"/>
</dbReference>
<keyword evidence="4 14" id="KW-1134">Transmembrane beta strand</keyword>
<keyword evidence="12 20" id="KW-0675">Receptor</keyword>
<keyword evidence="10 15" id="KW-0798">TonB box</keyword>
<evidence type="ECO:0000256" key="13">
    <source>
        <dbReference type="ARBA" id="ARBA00023237"/>
    </source>
</evidence>
<feature type="domain" description="TonB-dependent receptor plug" evidence="19">
    <location>
        <begin position="72"/>
        <end position="180"/>
    </location>
</feature>
<gene>
    <name evidence="20" type="ORF">ACFPK2_12955</name>
</gene>
<feature type="signal peptide" evidence="17">
    <location>
        <begin position="1"/>
        <end position="22"/>
    </location>
</feature>
<keyword evidence="8" id="KW-0408">Iron</keyword>
<evidence type="ECO:0000256" key="16">
    <source>
        <dbReference type="RuleBase" id="RU003357"/>
    </source>
</evidence>
<evidence type="ECO:0000256" key="17">
    <source>
        <dbReference type="SAM" id="SignalP"/>
    </source>
</evidence>
<dbReference type="PANTHER" id="PTHR32552:SF68">
    <property type="entry name" value="FERRICHROME OUTER MEMBRANE TRANSPORTER_PHAGE RECEPTOR"/>
    <property type="match status" value="1"/>
</dbReference>
<evidence type="ECO:0000259" key="19">
    <source>
        <dbReference type="Pfam" id="PF07715"/>
    </source>
</evidence>
<accession>A0ABW0F5H7</accession>
<dbReference type="EMBL" id="JBHSLI010000005">
    <property type="protein sequence ID" value="MFC5293893.1"/>
    <property type="molecule type" value="Genomic_DNA"/>
</dbReference>
<evidence type="ECO:0000256" key="12">
    <source>
        <dbReference type="ARBA" id="ARBA00023170"/>
    </source>
</evidence>
<keyword evidence="3 14" id="KW-0813">Transport</keyword>
<reference evidence="21" key="1">
    <citation type="journal article" date="2019" name="Int. J. Syst. Evol. Microbiol.">
        <title>The Global Catalogue of Microorganisms (GCM) 10K type strain sequencing project: providing services to taxonomists for standard genome sequencing and annotation.</title>
        <authorList>
            <consortium name="The Broad Institute Genomics Platform"/>
            <consortium name="The Broad Institute Genome Sequencing Center for Infectious Disease"/>
            <person name="Wu L."/>
            <person name="Ma J."/>
        </authorList>
    </citation>
    <scope>NUCLEOTIDE SEQUENCE [LARGE SCALE GENOMIC DNA]</scope>
    <source>
        <strain evidence="21">CGMCC 1.15643</strain>
    </source>
</reference>
<dbReference type="InterPro" id="IPR039426">
    <property type="entry name" value="TonB-dep_rcpt-like"/>
</dbReference>
<evidence type="ECO:0000256" key="7">
    <source>
        <dbReference type="ARBA" id="ARBA00022729"/>
    </source>
</evidence>
<comment type="caution">
    <text evidence="20">The sequence shown here is derived from an EMBL/GenBank/DDBJ whole genome shotgun (WGS) entry which is preliminary data.</text>
</comment>
<dbReference type="Proteomes" id="UP001595976">
    <property type="component" value="Unassembled WGS sequence"/>
</dbReference>
<dbReference type="InterPro" id="IPR037066">
    <property type="entry name" value="Plug_dom_sf"/>
</dbReference>
<keyword evidence="21" id="KW-1185">Reference proteome</keyword>
<proteinExistence type="inferred from homology"/>
<keyword evidence="13 14" id="KW-0998">Cell outer membrane</keyword>
<keyword evidence="6 14" id="KW-0812">Transmembrane</keyword>
<dbReference type="InterPro" id="IPR010916">
    <property type="entry name" value="TonB_box_CS"/>
</dbReference>
<dbReference type="PROSITE" id="PS00430">
    <property type="entry name" value="TONB_DEPENDENT_REC_1"/>
    <property type="match status" value="1"/>
</dbReference>
<evidence type="ECO:0000259" key="18">
    <source>
        <dbReference type="Pfam" id="PF00593"/>
    </source>
</evidence>
<dbReference type="RefSeq" id="WP_260348360.1">
    <property type="nucleotide sequence ID" value="NZ_JAOAOS010000005.1"/>
</dbReference>
<evidence type="ECO:0000256" key="10">
    <source>
        <dbReference type="ARBA" id="ARBA00023077"/>
    </source>
</evidence>
<dbReference type="InterPro" id="IPR012910">
    <property type="entry name" value="Plug_dom"/>
</dbReference>
<feature type="chain" id="PRO_5045259841" evidence="17">
    <location>
        <begin position="23"/>
        <end position="726"/>
    </location>
</feature>
<evidence type="ECO:0000256" key="2">
    <source>
        <dbReference type="ARBA" id="ARBA00009810"/>
    </source>
</evidence>
<evidence type="ECO:0000256" key="14">
    <source>
        <dbReference type="PROSITE-ProRule" id="PRU01360"/>
    </source>
</evidence>
<sequence length="726" mass="79064">MAGVLVCGRTALMFGVALSAMAAAGAARAQQQQQSGAVSLDTIEVQGERASGPVDGYVARRSATATKTDTPLIETPQSITVVSREQMDDQAATTVSQALRYSAGVLGETRLSSGGRYDSVFIRGFGGAGSGAGFVNNLDGLRYQRGISFLVPSYDPWGLERVEVLRGPSSVVFGQVKPGGLVNLVSKRPLEERHGEVQLRYGTYDRAEMAFDIGGPIDAEKHWLYRVVGLGRSADTQVDYTKDERIFIAPSLTYRPDAATSFTLLTSFQRDPETGFYGFIPAVGSVLPSKAGRIHSKFFPGEPNFEGYSRNQLNIGYSFEHRFNDIFSFRQNFRYSDLESRNRTVAVGGIAADQKTLTRRATISNEKARTAAIDNQLQADFRTGPLTHKVLVGVDGYWTDATAWTGAGGTVQSLDFTNPVYGRTPFVLPALAGTAQTTQQYGVYIQDQIRYERLSLLVGGRYDRAMARTRAASTGVLTKQDDDARTGRVALMYNFDNGLAPYASYATSFEPQSGTAFGGTPFKPTEGEQYEVGLKYEPPGSNILLQGSVYQLTQSNVLTTDLAHPTFQIQTGEVRARGVELEARARLFEDLDLVAAYTYTDAEVTKSNGVDLGKRPPVVPRHMASLWAHYTFRTGLFAGLGLGAGVRYVGKGAGDPGNTFWTSDYTLVDAGISYDFGIANPSLKGWKLQVNAQNLFDKEYISGCYGTTQCSFGLRRTVLATVSYRW</sequence>
<evidence type="ECO:0000256" key="1">
    <source>
        <dbReference type="ARBA" id="ARBA00004571"/>
    </source>
</evidence>
<dbReference type="PANTHER" id="PTHR32552">
    <property type="entry name" value="FERRICHROME IRON RECEPTOR-RELATED"/>
    <property type="match status" value="1"/>
</dbReference>
<evidence type="ECO:0000256" key="4">
    <source>
        <dbReference type="ARBA" id="ARBA00022452"/>
    </source>
</evidence>
<dbReference type="CDD" id="cd01347">
    <property type="entry name" value="ligand_gated_channel"/>
    <property type="match status" value="1"/>
</dbReference>
<evidence type="ECO:0000256" key="6">
    <source>
        <dbReference type="ARBA" id="ARBA00022692"/>
    </source>
</evidence>
<dbReference type="InterPro" id="IPR010105">
    <property type="entry name" value="TonB_sidphr_rcpt"/>
</dbReference>
<dbReference type="PROSITE" id="PS52016">
    <property type="entry name" value="TONB_DEPENDENT_REC_3"/>
    <property type="match status" value="1"/>
</dbReference>
<evidence type="ECO:0000256" key="3">
    <source>
        <dbReference type="ARBA" id="ARBA00022448"/>
    </source>
</evidence>
<comment type="similarity">
    <text evidence="2 14 16">Belongs to the TonB-dependent receptor family.</text>
</comment>
<keyword evidence="11 14" id="KW-0472">Membrane</keyword>
<dbReference type="Gene3D" id="2.170.130.10">
    <property type="entry name" value="TonB-dependent receptor, plug domain"/>
    <property type="match status" value="1"/>
</dbReference>
<evidence type="ECO:0000313" key="20">
    <source>
        <dbReference type="EMBL" id="MFC5293893.1"/>
    </source>
</evidence>
<organism evidence="20 21">
    <name type="scientific">Bosea minatitlanensis</name>
    <dbReference type="NCBI Taxonomy" id="128782"/>
    <lineage>
        <taxon>Bacteria</taxon>
        <taxon>Pseudomonadati</taxon>
        <taxon>Pseudomonadota</taxon>
        <taxon>Alphaproteobacteria</taxon>
        <taxon>Hyphomicrobiales</taxon>
        <taxon>Boseaceae</taxon>
        <taxon>Bosea</taxon>
    </lineage>
</organism>
<evidence type="ECO:0000256" key="9">
    <source>
        <dbReference type="ARBA" id="ARBA00023065"/>
    </source>
</evidence>
<dbReference type="SUPFAM" id="SSF56935">
    <property type="entry name" value="Porins"/>
    <property type="match status" value="1"/>
</dbReference>
<feature type="domain" description="TonB-dependent receptor-like beta-barrel" evidence="18">
    <location>
        <begin position="256"/>
        <end position="695"/>
    </location>
</feature>
<evidence type="ECO:0000313" key="21">
    <source>
        <dbReference type="Proteomes" id="UP001595976"/>
    </source>
</evidence>
<keyword evidence="9" id="KW-0406">Ion transport</keyword>
<keyword evidence="5" id="KW-0410">Iron transport</keyword>
<dbReference type="Pfam" id="PF07715">
    <property type="entry name" value="Plug"/>
    <property type="match status" value="1"/>
</dbReference>
<dbReference type="Gene3D" id="2.40.170.20">
    <property type="entry name" value="TonB-dependent receptor, beta-barrel domain"/>
    <property type="match status" value="1"/>
</dbReference>
<evidence type="ECO:0000256" key="8">
    <source>
        <dbReference type="ARBA" id="ARBA00023004"/>
    </source>
</evidence>
<dbReference type="InterPro" id="IPR000531">
    <property type="entry name" value="Beta-barrel_TonB"/>
</dbReference>